<proteinExistence type="predicted"/>
<feature type="region of interest" description="Disordered" evidence="1">
    <location>
        <begin position="187"/>
        <end position="207"/>
    </location>
</feature>
<protein>
    <submittedName>
        <fullName evidence="2">Uncharacterized protein</fullName>
    </submittedName>
</protein>
<sequence>MKSGTTVDRIDKREILDFEFIVTSKRAKTPPPIGNSGAPAHPETFFRRHDAIDVIPFRSLPRARIDPPPPSADPGIAIRANVSGFGTSSGVDRAADRTLAAISSHGSKVSLRKLLLNGSSLIIIIIIHKREILMVYCSPCSTERPVGTGRRCACANRNPLSIGRFDTRCVECRPLLARAALTDFTRLRHPGSGTKPRKHNSPKANKK</sequence>
<name>A0AAD9N3R4_9ANNE</name>
<comment type="caution">
    <text evidence="2">The sequence shown here is derived from an EMBL/GenBank/DDBJ whole genome shotgun (WGS) entry which is preliminary data.</text>
</comment>
<evidence type="ECO:0000313" key="3">
    <source>
        <dbReference type="Proteomes" id="UP001208570"/>
    </source>
</evidence>
<dbReference type="EMBL" id="JAODUP010000281">
    <property type="protein sequence ID" value="KAK2153926.1"/>
    <property type="molecule type" value="Genomic_DNA"/>
</dbReference>
<evidence type="ECO:0000256" key="1">
    <source>
        <dbReference type="SAM" id="MobiDB-lite"/>
    </source>
</evidence>
<accession>A0AAD9N3R4</accession>
<reference evidence="2" key="1">
    <citation type="journal article" date="2023" name="Mol. Biol. Evol.">
        <title>Third-Generation Sequencing Reveals the Adaptive Role of the Epigenome in Three Deep-Sea Polychaetes.</title>
        <authorList>
            <person name="Perez M."/>
            <person name="Aroh O."/>
            <person name="Sun Y."/>
            <person name="Lan Y."/>
            <person name="Juniper S.K."/>
            <person name="Young C.R."/>
            <person name="Angers B."/>
            <person name="Qian P.Y."/>
        </authorList>
    </citation>
    <scope>NUCLEOTIDE SEQUENCE</scope>
    <source>
        <strain evidence="2">P08H-3</strain>
    </source>
</reference>
<feature type="compositionally biased region" description="Basic residues" evidence="1">
    <location>
        <begin position="195"/>
        <end position="207"/>
    </location>
</feature>
<organism evidence="2 3">
    <name type="scientific">Paralvinella palmiformis</name>
    <dbReference type="NCBI Taxonomy" id="53620"/>
    <lineage>
        <taxon>Eukaryota</taxon>
        <taxon>Metazoa</taxon>
        <taxon>Spiralia</taxon>
        <taxon>Lophotrochozoa</taxon>
        <taxon>Annelida</taxon>
        <taxon>Polychaeta</taxon>
        <taxon>Sedentaria</taxon>
        <taxon>Canalipalpata</taxon>
        <taxon>Terebellida</taxon>
        <taxon>Terebelliformia</taxon>
        <taxon>Alvinellidae</taxon>
        <taxon>Paralvinella</taxon>
    </lineage>
</organism>
<keyword evidence="3" id="KW-1185">Reference proteome</keyword>
<evidence type="ECO:0000313" key="2">
    <source>
        <dbReference type="EMBL" id="KAK2153926.1"/>
    </source>
</evidence>
<dbReference type="AlphaFoldDB" id="A0AAD9N3R4"/>
<dbReference type="Proteomes" id="UP001208570">
    <property type="component" value="Unassembled WGS sequence"/>
</dbReference>
<gene>
    <name evidence="2" type="ORF">LSH36_281g05001</name>
</gene>